<dbReference type="SUPFAM" id="SSF52540">
    <property type="entry name" value="P-loop containing nucleoside triphosphate hydrolases"/>
    <property type="match status" value="1"/>
</dbReference>
<dbReference type="KEGG" id="nml:Namu_3003"/>
<evidence type="ECO:0000259" key="6">
    <source>
        <dbReference type="PROSITE" id="PS50893"/>
    </source>
</evidence>
<feature type="domain" description="ABC transporter" evidence="6">
    <location>
        <begin position="14"/>
        <end position="237"/>
    </location>
</feature>
<organism evidence="7 8">
    <name type="scientific">Nakamurella multipartita (strain ATCC 700099 / DSM 44233 / CIP 104796 / JCM 9543 / NBRC 105858 / Y-104)</name>
    <name type="common">Microsphaera multipartita</name>
    <dbReference type="NCBI Taxonomy" id="479431"/>
    <lineage>
        <taxon>Bacteria</taxon>
        <taxon>Bacillati</taxon>
        <taxon>Actinomycetota</taxon>
        <taxon>Actinomycetes</taxon>
        <taxon>Nakamurellales</taxon>
        <taxon>Nakamurellaceae</taxon>
        <taxon>Nakamurella</taxon>
    </lineage>
</organism>
<keyword evidence="5" id="KW-0046">Antibiotic resistance</keyword>
<dbReference type="InParanoid" id="C8XAT7"/>
<evidence type="ECO:0000256" key="2">
    <source>
        <dbReference type="ARBA" id="ARBA00022448"/>
    </source>
</evidence>
<keyword evidence="8" id="KW-1185">Reference proteome</keyword>
<dbReference type="InterPro" id="IPR003593">
    <property type="entry name" value="AAA+_ATPase"/>
</dbReference>
<comment type="subcellular location">
    <subcellularLocation>
        <location evidence="1">Cell membrane</location>
        <topology evidence="1">Peripheral membrane protein</topology>
    </subcellularLocation>
</comment>
<dbReference type="PROSITE" id="PS00211">
    <property type="entry name" value="ABC_TRANSPORTER_1"/>
    <property type="match status" value="1"/>
</dbReference>
<dbReference type="PROSITE" id="PS50893">
    <property type="entry name" value="ABC_TRANSPORTER_2"/>
    <property type="match status" value="1"/>
</dbReference>
<dbReference type="Gene3D" id="3.40.50.300">
    <property type="entry name" value="P-loop containing nucleotide triphosphate hydrolases"/>
    <property type="match status" value="1"/>
</dbReference>
<evidence type="ECO:0000256" key="4">
    <source>
        <dbReference type="ARBA" id="ARBA00022840"/>
    </source>
</evidence>
<dbReference type="PANTHER" id="PTHR42711">
    <property type="entry name" value="ABC TRANSPORTER ATP-BINDING PROTEIN"/>
    <property type="match status" value="1"/>
</dbReference>
<dbReference type="RefSeq" id="WP_015748213.1">
    <property type="nucleotide sequence ID" value="NC_013235.1"/>
</dbReference>
<dbReference type="GO" id="GO:0005886">
    <property type="term" value="C:plasma membrane"/>
    <property type="evidence" value="ECO:0007669"/>
    <property type="project" value="UniProtKB-SubCell"/>
</dbReference>
<dbReference type="EMBL" id="CP001737">
    <property type="protein sequence ID" value="ACV79340.1"/>
    <property type="molecule type" value="Genomic_DNA"/>
</dbReference>
<reference evidence="8" key="1">
    <citation type="submission" date="2009-09" db="EMBL/GenBank/DDBJ databases">
        <title>The complete genome of Nakamurella multipartita DSM 44233.</title>
        <authorList>
            <consortium name="US DOE Joint Genome Institute (JGI-PGF)"/>
            <person name="Lucas S."/>
            <person name="Copeland A."/>
            <person name="Lapidus A."/>
            <person name="Glavina del Rio T."/>
            <person name="Dalin E."/>
            <person name="Tice H."/>
            <person name="Bruce D."/>
            <person name="Goodwin L."/>
            <person name="Pitluck S."/>
            <person name="Kyrpides N."/>
            <person name="Mavromatis K."/>
            <person name="Ivanova N."/>
            <person name="Ovchinnikova G."/>
            <person name="Sims D."/>
            <person name="Meincke L."/>
            <person name="Brettin T."/>
            <person name="Detter J.C."/>
            <person name="Han C."/>
            <person name="Larimer F."/>
            <person name="Land M."/>
            <person name="Hauser L."/>
            <person name="Markowitz V."/>
            <person name="Cheng J.-F."/>
            <person name="Hugenholtz P."/>
            <person name="Woyke T."/>
            <person name="Wu D."/>
            <person name="Klenk H.-P."/>
            <person name="Eisen J.A."/>
        </authorList>
    </citation>
    <scope>NUCLEOTIDE SEQUENCE [LARGE SCALE GENOMIC DNA]</scope>
    <source>
        <strain evidence="8">ATCC 700099 / DSM 44233 / CIP 104796 / JCM 9543 / NBRC 105858 / Y-104</strain>
    </source>
</reference>
<dbReference type="STRING" id="479431.Namu_3003"/>
<dbReference type="CDD" id="cd03230">
    <property type="entry name" value="ABC_DR_subfamily_A"/>
    <property type="match status" value="1"/>
</dbReference>
<dbReference type="SMART" id="SM00382">
    <property type="entry name" value="AAA"/>
    <property type="match status" value="1"/>
</dbReference>
<evidence type="ECO:0000256" key="5">
    <source>
        <dbReference type="ARBA" id="ARBA00023251"/>
    </source>
</evidence>
<dbReference type="HOGENOM" id="CLU_000604_1_2_11"/>
<dbReference type="Proteomes" id="UP000002218">
    <property type="component" value="Chromosome"/>
</dbReference>
<evidence type="ECO:0000313" key="8">
    <source>
        <dbReference type="Proteomes" id="UP000002218"/>
    </source>
</evidence>
<gene>
    <name evidence="7" type="ordered locus">Namu_3003</name>
</gene>
<evidence type="ECO:0000313" key="7">
    <source>
        <dbReference type="EMBL" id="ACV79340.1"/>
    </source>
</evidence>
<dbReference type="InterPro" id="IPR003439">
    <property type="entry name" value="ABC_transporter-like_ATP-bd"/>
</dbReference>
<reference evidence="7 8" key="2">
    <citation type="journal article" date="2010" name="Stand. Genomic Sci.">
        <title>Complete genome sequence of Nakamurella multipartita type strain (Y-104).</title>
        <authorList>
            <person name="Tice H."/>
            <person name="Mayilraj S."/>
            <person name="Sims D."/>
            <person name="Lapidus A."/>
            <person name="Nolan M."/>
            <person name="Lucas S."/>
            <person name="Glavina Del Rio T."/>
            <person name="Copeland A."/>
            <person name="Cheng J.F."/>
            <person name="Meincke L."/>
            <person name="Bruce D."/>
            <person name="Goodwin L."/>
            <person name="Pitluck S."/>
            <person name="Ivanova N."/>
            <person name="Mavromatis K."/>
            <person name="Ovchinnikova G."/>
            <person name="Pati A."/>
            <person name="Chen A."/>
            <person name="Palaniappan K."/>
            <person name="Land M."/>
            <person name="Hauser L."/>
            <person name="Chang Y.J."/>
            <person name="Jeffries C.D."/>
            <person name="Detter J.C."/>
            <person name="Brettin T."/>
            <person name="Rohde M."/>
            <person name="Goker M."/>
            <person name="Bristow J."/>
            <person name="Eisen J.A."/>
            <person name="Markowitz V."/>
            <person name="Hugenholtz P."/>
            <person name="Kyrpides N.C."/>
            <person name="Klenk H.P."/>
            <person name="Chen F."/>
        </authorList>
    </citation>
    <scope>NUCLEOTIDE SEQUENCE [LARGE SCALE GENOMIC DNA]</scope>
    <source>
        <strain evidence="8">ATCC 700099 / DSM 44233 / CIP 104796 / JCM 9543 / NBRC 105858 / Y-104</strain>
    </source>
</reference>
<keyword evidence="4" id="KW-0067">ATP-binding</keyword>
<name>C8XAT7_NAKMY</name>
<dbReference type="eggNOG" id="COG1131">
    <property type="taxonomic scope" value="Bacteria"/>
</dbReference>
<dbReference type="OrthoDB" id="9804819at2"/>
<keyword evidence="2" id="KW-0813">Transport</keyword>
<evidence type="ECO:0000256" key="1">
    <source>
        <dbReference type="ARBA" id="ARBA00004202"/>
    </source>
</evidence>
<keyword evidence="3" id="KW-0547">Nucleotide-binding</keyword>
<dbReference type="GO" id="GO:0016887">
    <property type="term" value="F:ATP hydrolysis activity"/>
    <property type="evidence" value="ECO:0007669"/>
    <property type="project" value="InterPro"/>
</dbReference>
<dbReference type="GO" id="GO:0046677">
    <property type="term" value="P:response to antibiotic"/>
    <property type="evidence" value="ECO:0007669"/>
    <property type="project" value="UniProtKB-KW"/>
</dbReference>
<accession>C8XAT7</accession>
<sequence length="309" mass="32227">MSTTTPQAPDGAAVRLTGLHKHFGDVHAVRGVDLLIAPGEVVAFLGPNGAGKSTTIDMLLGLTRPDAGTVRIFGSDPVAAVQAGRVGAMLQAGALLPDVTVRELVTMFAGLHRNPMPPARAIEMAGVTDIAGQKTQKLSGGQAQRVRFALALVPDPDLLVLDEPTAAMDVEVRRAFWASMREFTAGGRTVLFATHYLQEADQFADRVVVLARGVLVADGTGAQIKSTVAGRTISAVVDGSATESLGALPGVLGTERQGARTLLHCNDSDTALRALLAAYPQAHDIEIAAGNLEDAFLELVATSRQEAAR</sequence>
<dbReference type="Pfam" id="PF00005">
    <property type="entry name" value="ABC_tran"/>
    <property type="match status" value="1"/>
</dbReference>
<dbReference type="GO" id="GO:0005524">
    <property type="term" value="F:ATP binding"/>
    <property type="evidence" value="ECO:0007669"/>
    <property type="project" value="UniProtKB-KW"/>
</dbReference>
<proteinExistence type="predicted"/>
<dbReference type="InterPro" id="IPR050763">
    <property type="entry name" value="ABC_transporter_ATP-binding"/>
</dbReference>
<dbReference type="InterPro" id="IPR027417">
    <property type="entry name" value="P-loop_NTPase"/>
</dbReference>
<dbReference type="InterPro" id="IPR017871">
    <property type="entry name" value="ABC_transporter-like_CS"/>
</dbReference>
<dbReference type="PANTHER" id="PTHR42711:SF17">
    <property type="entry name" value="ABC TRANSPORTER ATP-BINDING PROTEIN"/>
    <property type="match status" value="1"/>
</dbReference>
<dbReference type="AlphaFoldDB" id="C8XAT7"/>
<protein>
    <submittedName>
        <fullName evidence="7">ABC transporter related</fullName>
    </submittedName>
</protein>
<evidence type="ECO:0000256" key="3">
    <source>
        <dbReference type="ARBA" id="ARBA00022741"/>
    </source>
</evidence>